<feature type="region of interest" description="Disordered" evidence="1">
    <location>
        <begin position="204"/>
        <end position="393"/>
    </location>
</feature>
<dbReference type="Proteomes" id="UP001321749">
    <property type="component" value="Unassembled WGS sequence"/>
</dbReference>
<feature type="compositionally biased region" description="Basic and acidic residues" evidence="1">
    <location>
        <begin position="333"/>
        <end position="342"/>
    </location>
</feature>
<feature type="region of interest" description="Disordered" evidence="1">
    <location>
        <begin position="460"/>
        <end position="490"/>
    </location>
</feature>
<dbReference type="AlphaFoldDB" id="A0AAV9HJ34"/>
<reference evidence="2" key="1">
    <citation type="journal article" date="2023" name="Mol. Phylogenet. Evol.">
        <title>Genome-scale phylogeny and comparative genomics of the fungal order Sordariales.</title>
        <authorList>
            <person name="Hensen N."/>
            <person name="Bonometti L."/>
            <person name="Westerberg I."/>
            <person name="Brannstrom I.O."/>
            <person name="Guillou S."/>
            <person name="Cros-Aarteil S."/>
            <person name="Calhoun S."/>
            <person name="Haridas S."/>
            <person name="Kuo A."/>
            <person name="Mondo S."/>
            <person name="Pangilinan J."/>
            <person name="Riley R."/>
            <person name="LaButti K."/>
            <person name="Andreopoulos B."/>
            <person name="Lipzen A."/>
            <person name="Chen C."/>
            <person name="Yan M."/>
            <person name="Daum C."/>
            <person name="Ng V."/>
            <person name="Clum A."/>
            <person name="Steindorff A."/>
            <person name="Ohm R.A."/>
            <person name="Martin F."/>
            <person name="Silar P."/>
            <person name="Natvig D.O."/>
            <person name="Lalanne C."/>
            <person name="Gautier V."/>
            <person name="Ament-Velasquez S.L."/>
            <person name="Kruys A."/>
            <person name="Hutchinson M.I."/>
            <person name="Powell A.J."/>
            <person name="Barry K."/>
            <person name="Miller A.N."/>
            <person name="Grigoriev I.V."/>
            <person name="Debuchy R."/>
            <person name="Gladieux P."/>
            <person name="Hiltunen Thoren M."/>
            <person name="Johannesson H."/>
        </authorList>
    </citation>
    <scope>NUCLEOTIDE SEQUENCE</scope>
    <source>
        <strain evidence="2">PSN324</strain>
    </source>
</reference>
<evidence type="ECO:0008006" key="4">
    <source>
        <dbReference type="Google" id="ProtNLM"/>
    </source>
</evidence>
<feature type="compositionally biased region" description="Low complexity" evidence="1">
    <location>
        <begin position="283"/>
        <end position="296"/>
    </location>
</feature>
<comment type="caution">
    <text evidence="2">The sequence shown here is derived from an EMBL/GenBank/DDBJ whole genome shotgun (WGS) entry which is preliminary data.</text>
</comment>
<reference evidence="2" key="2">
    <citation type="submission" date="2023-06" db="EMBL/GenBank/DDBJ databases">
        <authorList>
            <consortium name="Lawrence Berkeley National Laboratory"/>
            <person name="Mondo S.J."/>
            <person name="Hensen N."/>
            <person name="Bonometti L."/>
            <person name="Westerberg I."/>
            <person name="Brannstrom I.O."/>
            <person name="Guillou S."/>
            <person name="Cros-Aarteil S."/>
            <person name="Calhoun S."/>
            <person name="Haridas S."/>
            <person name="Kuo A."/>
            <person name="Pangilinan J."/>
            <person name="Riley R."/>
            <person name="Labutti K."/>
            <person name="Andreopoulos B."/>
            <person name="Lipzen A."/>
            <person name="Chen C."/>
            <person name="Yanf M."/>
            <person name="Daum C."/>
            <person name="Ng V."/>
            <person name="Clum A."/>
            <person name="Steindorff A."/>
            <person name="Ohm R."/>
            <person name="Martin F."/>
            <person name="Silar P."/>
            <person name="Natvig D."/>
            <person name="Lalanne C."/>
            <person name="Gautier V."/>
            <person name="Ament-Velasquez S.L."/>
            <person name="Kruys A."/>
            <person name="Hutchinson M.I."/>
            <person name="Powell A.J."/>
            <person name="Barry K."/>
            <person name="Miller A.N."/>
            <person name="Grigoriev I.V."/>
            <person name="Debuchy R."/>
            <person name="Gladieux P."/>
            <person name="Thoren M.H."/>
            <person name="Johannesson H."/>
        </authorList>
    </citation>
    <scope>NUCLEOTIDE SEQUENCE</scope>
    <source>
        <strain evidence="2">PSN324</strain>
    </source>
</reference>
<proteinExistence type="predicted"/>
<dbReference type="EMBL" id="MU865047">
    <property type="protein sequence ID" value="KAK4459066.1"/>
    <property type="molecule type" value="Genomic_DNA"/>
</dbReference>
<protein>
    <recommendedName>
        <fullName evidence="4">Nitrogen regulatory protein areA GATA-like domain-containing protein</fullName>
    </recommendedName>
</protein>
<feature type="compositionally biased region" description="Polar residues" evidence="1">
    <location>
        <begin position="318"/>
        <end position="332"/>
    </location>
</feature>
<evidence type="ECO:0000256" key="1">
    <source>
        <dbReference type="SAM" id="MobiDB-lite"/>
    </source>
</evidence>
<organism evidence="2 3">
    <name type="scientific">Cladorrhinum samala</name>
    <dbReference type="NCBI Taxonomy" id="585594"/>
    <lineage>
        <taxon>Eukaryota</taxon>
        <taxon>Fungi</taxon>
        <taxon>Dikarya</taxon>
        <taxon>Ascomycota</taxon>
        <taxon>Pezizomycotina</taxon>
        <taxon>Sordariomycetes</taxon>
        <taxon>Sordariomycetidae</taxon>
        <taxon>Sordariales</taxon>
        <taxon>Podosporaceae</taxon>
        <taxon>Cladorrhinum</taxon>
    </lineage>
</organism>
<feature type="compositionally biased region" description="Polar residues" evidence="1">
    <location>
        <begin position="109"/>
        <end position="123"/>
    </location>
</feature>
<evidence type="ECO:0000313" key="3">
    <source>
        <dbReference type="Proteomes" id="UP001321749"/>
    </source>
</evidence>
<keyword evidence="3" id="KW-1185">Reference proteome</keyword>
<accession>A0AAV9HJ34</accession>
<name>A0AAV9HJ34_9PEZI</name>
<feature type="region of interest" description="Disordered" evidence="1">
    <location>
        <begin position="97"/>
        <end position="168"/>
    </location>
</feature>
<gene>
    <name evidence="2" type="ORF">QBC42DRAFT_232519</name>
</gene>
<sequence length="517" mass="56109">MESADSLLPLGLIETTRDIFLEVASYSILPTEKIRSYWNAYTITFRKIVDPTALRLENFWWHVWGSDRRYLSGPVLARLFRDFALGPTFVPLQRYHKSPAEPASKSIRGKQQSSITPDTQNQQPSSPSRASPPPRPILKKSRGPSASGPKPTARFVETPTLVDGRPADNDALLTSMASAAAAPQVTYPSTNHSQQDVALMLATTTQDASSAIDDQPSPSSEMPPPPKPSSKPRASSTTAIMLTKTEILPSRQRSPVAGGKAVMPTNRKMVFATAASRRRPVMPRRQSSQSTSSPTSRIVSPGGTTMPKSGGARRPSTESRASQESVATGTSRMSDKVTEKRPMRPSKQASPQKLSSLPGELPKPSNSQRASVGNYGQLDAPSLHLQDKGRGVDKTEAVRVEMPPPQPTQHPIGTPHKVLVRSHIDMMSATSVAGMSKETAIGYIPSDTVPVYQPLPEANDIPDSLRPRPLPAVLEPKFKPTPRSNVEPIPFAGSRSELSFLLRRATGSEDFVRQSPK</sequence>
<evidence type="ECO:0000313" key="2">
    <source>
        <dbReference type="EMBL" id="KAK4459066.1"/>
    </source>
</evidence>